<dbReference type="AlphaFoldDB" id="A0A1B0B876"/>
<feature type="region of interest" description="Disordered" evidence="1">
    <location>
        <begin position="24"/>
        <end position="64"/>
    </location>
</feature>
<proteinExistence type="predicted"/>
<dbReference type="Proteomes" id="UP000092460">
    <property type="component" value="Unassembled WGS sequence"/>
</dbReference>
<dbReference type="EnsemblMetazoa" id="GPPI022006-RA">
    <property type="protein sequence ID" value="GPPI022006-PA"/>
    <property type="gene ID" value="GPPI022006"/>
</dbReference>
<accession>A0A1B0B876</accession>
<reference evidence="2" key="2">
    <citation type="submission" date="2020-05" db="UniProtKB">
        <authorList>
            <consortium name="EnsemblMetazoa"/>
        </authorList>
    </citation>
    <scope>IDENTIFICATION</scope>
    <source>
        <strain evidence="2">IAEA</strain>
    </source>
</reference>
<reference evidence="3" key="1">
    <citation type="submission" date="2015-01" db="EMBL/GenBank/DDBJ databases">
        <authorList>
            <person name="Aksoy S."/>
            <person name="Warren W."/>
            <person name="Wilson R.K."/>
        </authorList>
    </citation>
    <scope>NUCLEOTIDE SEQUENCE [LARGE SCALE GENOMIC DNA]</scope>
    <source>
        <strain evidence="3">IAEA</strain>
    </source>
</reference>
<protein>
    <submittedName>
        <fullName evidence="2">Uncharacterized protein</fullName>
    </submittedName>
</protein>
<organism evidence="2 3">
    <name type="scientific">Glossina palpalis gambiensis</name>
    <dbReference type="NCBI Taxonomy" id="67801"/>
    <lineage>
        <taxon>Eukaryota</taxon>
        <taxon>Metazoa</taxon>
        <taxon>Ecdysozoa</taxon>
        <taxon>Arthropoda</taxon>
        <taxon>Hexapoda</taxon>
        <taxon>Insecta</taxon>
        <taxon>Pterygota</taxon>
        <taxon>Neoptera</taxon>
        <taxon>Endopterygota</taxon>
        <taxon>Diptera</taxon>
        <taxon>Brachycera</taxon>
        <taxon>Muscomorpha</taxon>
        <taxon>Hippoboscoidea</taxon>
        <taxon>Glossinidae</taxon>
        <taxon>Glossina</taxon>
    </lineage>
</organism>
<feature type="compositionally biased region" description="Basic and acidic residues" evidence="1">
    <location>
        <begin position="24"/>
        <end position="40"/>
    </location>
</feature>
<dbReference type="EMBL" id="JXJN01009862">
    <property type="status" value="NOT_ANNOTATED_CDS"/>
    <property type="molecule type" value="Genomic_DNA"/>
</dbReference>
<dbReference type="VEuPathDB" id="VectorBase:GPPI022006"/>
<sequence>MDKYLKKLYQLEYVVAGRQIGMHTDADKQKQAGRSRKAEAGTRSQAMISRQANTQSGGRSRKVTGIGSSRAVTFNCTDCCDDDGRDRATVIETAKVRAIITATAITGVKAASSSSSTLKSAANGHIIGFC</sequence>
<keyword evidence="3" id="KW-1185">Reference proteome</keyword>
<evidence type="ECO:0000313" key="3">
    <source>
        <dbReference type="Proteomes" id="UP000092460"/>
    </source>
</evidence>
<name>A0A1B0B876_9MUSC</name>
<evidence type="ECO:0000256" key="1">
    <source>
        <dbReference type="SAM" id="MobiDB-lite"/>
    </source>
</evidence>
<feature type="compositionally biased region" description="Polar residues" evidence="1">
    <location>
        <begin position="42"/>
        <end position="58"/>
    </location>
</feature>
<evidence type="ECO:0000313" key="2">
    <source>
        <dbReference type="EnsemblMetazoa" id="GPPI022006-PA"/>
    </source>
</evidence>